<protein>
    <submittedName>
        <fullName evidence="1">Uncharacterized protein</fullName>
    </submittedName>
</protein>
<organism evidence="1 2">
    <name type="scientific">Duganella guangzhouensis</name>
    <dbReference type="NCBI Taxonomy" id="2666084"/>
    <lineage>
        <taxon>Bacteria</taxon>
        <taxon>Pseudomonadati</taxon>
        <taxon>Pseudomonadota</taxon>
        <taxon>Betaproteobacteria</taxon>
        <taxon>Burkholderiales</taxon>
        <taxon>Oxalobacteraceae</taxon>
        <taxon>Telluria group</taxon>
        <taxon>Duganella</taxon>
    </lineage>
</organism>
<sequence length="151" mass="17139">MQMHFDADKVAQLLQYKKTAKNWSGFHPKDNHRGLLVATAILFDDSGVAIPGMTLQIELRIPTIVDDCLIILSIFQRIGLRRHRAYQLEVCPQDKLSHNGIAAIYGPHEHMPNGEVHPVREIGVDCGNWQGLVDWFLSRTNIDPFDLEQPC</sequence>
<gene>
    <name evidence="1" type="ORF">GJ699_21430</name>
</gene>
<reference evidence="1 2" key="1">
    <citation type="submission" date="2019-11" db="EMBL/GenBank/DDBJ databases">
        <title>Novel species isolated from a subtropical stream in China.</title>
        <authorList>
            <person name="Lu H."/>
        </authorList>
    </citation>
    <scope>NUCLEOTIDE SEQUENCE [LARGE SCALE GENOMIC DNA]</scope>
    <source>
        <strain evidence="1 2">FT80W</strain>
    </source>
</reference>
<dbReference type="AlphaFoldDB" id="A0A6I2L2L6"/>
<comment type="caution">
    <text evidence="1">The sequence shown here is derived from an EMBL/GenBank/DDBJ whole genome shotgun (WGS) entry which is preliminary data.</text>
</comment>
<dbReference type="Proteomes" id="UP000433309">
    <property type="component" value="Unassembled WGS sequence"/>
</dbReference>
<evidence type="ECO:0000313" key="2">
    <source>
        <dbReference type="Proteomes" id="UP000433309"/>
    </source>
</evidence>
<dbReference type="EMBL" id="WKJK01000011">
    <property type="protein sequence ID" value="MRW92565.1"/>
    <property type="molecule type" value="Genomic_DNA"/>
</dbReference>
<accession>A0A6I2L2L6</accession>
<evidence type="ECO:0000313" key="1">
    <source>
        <dbReference type="EMBL" id="MRW92565.1"/>
    </source>
</evidence>
<name>A0A6I2L2L6_9BURK</name>
<dbReference type="RefSeq" id="WP_154380056.1">
    <property type="nucleotide sequence ID" value="NZ_WKJK01000011.1"/>
</dbReference>
<keyword evidence="2" id="KW-1185">Reference proteome</keyword>
<proteinExistence type="predicted"/>